<sequence length="85" mass="9601">MNGSHYHPHLLPPIFFSSSHWTSAVIIPCINISGTSIKPGFFSAGCSYSPLTYHCMLAWPLTTIVGVTVFKFWRMLMNKKNLIRT</sequence>
<evidence type="ECO:0000313" key="2">
    <source>
        <dbReference type="EMBL" id="OAY38833.1"/>
    </source>
</evidence>
<evidence type="ECO:0000256" key="1">
    <source>
        <dbReference type="SAM" id="Phobius"/>
    </source>
</evidence>
<dbReference type="AlphaFoldDB" id="A0A2C9V4H2"/>
<proteinExistence type="predicted"/>
<organism evidence="2">
    <name type="scientific">Manihot esculenta</name>
    <name type="common">Cassava</name>
    <name type="synonym">Jatropha manihot</name>
    <dbReference type="NCBI Taxonomy" id="3983"/>
    <lineage>
        <taxon>Eukaryota</taxon>
        <taxon>Viridiplantae</taxon>
        <taxon>Streptophyta</taxon>
        <taxon>Embryophyta</taxon>
        <taxon>Tracheophyta</taxon>
        <taxon>Spermatophyta</taxon>
        <taxon>Magnoliopsida</taxon>
        <taxon>eudicotyledons</taxon>
        <taxon>Gunneridae</taxon>
        <taxon>Pentapetalae</taxon>
        <taxon>rosids</taxon>
        <taxon>fabids</taxon>
        <taxon>Malpighiales</taxon>
        <taxon>Euphorbiaceae</taxon>
        <taxon>Crotonoideae</taxon>
        <taxon>Manihoteae</taxon>
        <taxon>Manihot</taxon>
    </lineage>
</organism>
<reference evidence="2" key="1">
    <citation type="submission" date="2016-02" db="EMBL/GenBank/DDBJ databases">
        <title>WGS assembly of Manihot esculenta.</title>
        <authorList>
            <person name="Bredeson J.V."/>
            <person name="Prochnik S.E."/>
            <person name="Lyons J.B."/>
            <person name="Schmutz J."/>
            <person name="Grimwood J."/>
            <person name="Vrebalov J."/>
            <person name="Bart R.S."/>
            <person name="Amuge T."/>
            <person name="Ferguson M.E."/>
            <person name="Green R."/>
            <person name="Putnam N."/>
            <person name="Stites J."/>
            <person name="Rounsley S."/>
            <person name="Rokhsar D.S."/>
        </authorList>
    </citation>
    <scope>NUCLEOTIDE SEQUENCE [LARGE SCALE GENOMIC DNA]</scope>
    <source>
        <tissue evidence="2">Leaf</tissue>
    </source>
</reference>
<dbReference type="EMBL" id="CM004396">
    <property type="protein sequence ID" value="OAY38833.1"/>
    <property type="molecule type" value="Genomic_DNA"/>
</dbReference>
<feature type="transmembrane region" description="Helical" evidence="1">
    <location>
        <begin position="51"/>
        <end position="73"/>
    </location>
</feature>
<protein>
    <submittedName>
        <fullName evidence="2">Uncharacterized protein</fullName>
    </submittedName>
</protein>
<gene>
    <name evidence="2" type="ORF">MANES_10G046000</name>
</gene>
<keyword evidence="1" id="KW-0472">Membrane</keyword>
<keyword evidence="1" id="KW-0812">Transmembrane</keyword>
<keyword evidence="1" id="KW-1133">Transmembrane helix</keyword>
<name>A0A2C9V4H2_MANES</name>
<accession>A0A2C9V4H2</accession>